<keyword evidence="1" id="KW-0472">Membrane</keyword>
<keyword evidence="3" id="KW-1185">Reference proteome</keyword>
<proteinExistence type="predicted"/>
<dbReference type="Proteomes" id="UP000092528">
    <property type="component" value="Chromosome 2"/>
</dbReference>
<evidence type="ECO:0000313" key="2">
    <source>
        <dbReference type="EMBL" id="ANU38157.1"/>
    </source>
</evidence>
<sequence>MLCAVMATADAKPKSNAGLGIKEIAIVAARPAVYIRQVAPFSSIICSIFFYGLLEVCNPRYSERFSLVD</sequence>
<feature type="transmembrane region" description="Helical" evidence="1">
    <location>
        <begin position="34"/>
        <end position="54"/>
    </location>
</feature>
<accession>A0A1C7FEN1</accession>
<gene>
    <name evidence="2" type="ORF">VSVS05_03119</name>
</gene>
<keyword evidence="1" id="KW-0812">Transmembrane</keyword>
<evidence type="ECO:0000313" key="3">
    <source>
        <dbReference type="Proteomes" id="UP000092528"/>
    </source>
</evidence>
<organism evidence="2 3">
    <name type="scientific">Vibrio scophthalmi</name>
    <dbReference type="NCBI Taxonomy" id="45658"/>
    <lineage>
        <taxon>Bacteria</taxon>
        <taxon>Pseudomonadati</taxon>
        <taxon>Pseudomonadota</taxon>
        <taxon>Gammaproteobacteria</taxon>
        <taxon>Vibrionales</taxon>
        <taxon>Vibrionaceae</taxon>
        <taxon>Vibrio</taxon>
    </lineage>
</organism>
<dbReference type="EMBL" id="CP016415">
    <property type="protein sequence ID" value="ANU38157.1"/>
    <property type="molecule type" value="Genomic_DNA"/>
</dbReference>
<protein>
    <submittedName>
        <fullName evidence="2">Uncharacterized protein</fullName>
    </submittedName>
</protein>
<name>A0A1C7FEN1_9VIBR</name>
<evidence type="ECO:0000256" key="1">
    <source>
        <dbReference type="SAM" id="Phobius"/>
    </source>
</evidence>
<reference evidence="2 3" key="1">
    <citation type="submission" date="2016-07" db="EMBL/GenBank/DDBJ databases">
        <title>Genome sequencing of Vibrio scophthalmi strain VS-05, an isolated from Paralichthys olivaceus.</title>
        <authorList>
            <person name="Han H.-J."/>
        </authorList>
    </citation>
    <scope>NUCLEOTIDE SEQUENCE [LARGE SCALE GENOMIC DNA]</scope>
    <source>
        <strain evidence="2 3">VS-05</strain>
    </source>
</reference>
<dbReference type="AlphaFoldDB" id="A0A1C7FEN1"/>
<keyword evidence="1" id="KW-1133">Transmembrane helix</keyword>